<dbReference type="eggNOG" id="COG0784">
    <property type="taxonomic scope" value="Bacteria"/>
</dbReference>
<sequence length="452" mass="51239">MSQVILIEENENLRDLLAINLKTYVGSEVIPRSSASEAIDLINILPNVDLIITQNEVGDEKTAQVLFEYLKENDSEISMIVNGAFNHVDEEKLIVIPEEKDWEKIIATAAQVLGVSVESLEKRVLPEFIPIEIRYFLPLDSSCCDVFIRIKKSATEYQFIKRIHAGDNYSRSLVDKYIEQGLNFFYIPKEFQNNFTNYVSDHLCQKLDEDNFKNIDQKIEVIAQSYDIALKEIKNLGFNSATIQLTDSIVKSMISASKNSPEVNNVLHKVINSKSGYLYQHGHMTSIVANEIAKNLGIDQELITLRLAYASFFKDITFVDNEDLAKIASFETLEKANLNEEDWDLVFNHALDGALLIRKHPEAPIDVDTIIKNHHGTTNGKGFSTGTIDKLPLESKIFIVACEFVRELLDFKEKGGKPHPIVDELYKTYSSKDMVRVIKALESTLRSKAVKK</sequence>
<dbReference type="OrthoDB" id="5291028at2"/>
<dbReference type="Proteomes" id="UP000008963">
    <property type="component" value="Chromosome"/>
</dbReference>
<dbReference type="PATRIC" id="fig|862908.3.peg.1633"/>
<dbReference type="STRING" id="862908.BMS_1718"/>
<protein>
    <submittedName>
        <fullName evidence="1">Uncharacterized protein</fullName>
    </submittedName>
</protein>
<evidence type="ECO:0000313" key="1">
    <source>
        <dbReference type="EMBL" id="CBW26550.1"/>
    </source>
</evidence>
<reference evidence="2" key="1">
    <citation type="journal article" date="2013" name="ISME J.">
        <title>A small predatory core genome in the divergent marine Bacteriovorax marinus SJ and the terrestrial Bdellovibrio bacteriovorus.</title>
        <authorList>
            <person name="Crossman L.C."/>
            <person name="Chen H."/>
            <person name="Cerdeno-Tarraga A.M."/>
            <person name="Brooks K."/>
            <person name="Quail M.A."/>
            <person name="Pineiro S.A."/>
            <person name="Hobley L."/>
            <person name="Sockett R.E."/>
            <person name="Bentley S.D."/>
            <person name="Parkhill J."/>
            <person name="Williams H.N."/>
            <person name="Stine O.C."/>
        </authorList>
    </citation>
    <scope>NUCLEOTIDE SEQUENCE [LARGE SCALE GENOMIC DNA]</scope>
    <source>
        <strain evidence="2">ATCC BAA-682 / DSM 15412 / SJ</strain>
    </source>
</reference>
<dbReference type="Gene3D" id="1.10.3210.10">
    <property type="entry name" value="Hypothetical protein af1432"/>
    <property type="match status" value="1"/>
</dbReference>
<dbReference type="EMBL" id="FQ312005">
    <property type="protein sequence ID" value="CBW26550.1"/>
    <property type="molecule type" value="Genomic_DNA"/>
</dbReference>
<dbReference type="AlphaFoldDB" id="E1X1F9"/>
<organism evidence="1 2">
    <name type="scientific">Halobacteriovorax marinus (strain ATCC BAA-682 / DSM 15412 / SJ)</name>
    <name type="common">Bacteriovorax marinus</name>
    <dbReference type="NCBI Taxonomy" id="862908"/>
    <lineage>
        <taxon>Bacteria</taxon>
        <taxon>Pseudomonadati</taxon>
        <taxon>Bdellovibrionota</taxon>
        <taxon>Bacteriovoracia</taxon>
        <taxon>Bacteriovoracales</taxon>
        <taxon>Halobacteriovoraceae</taxon>
        <taxon>Halobacteriovorax</taxon>
    </lineage>
</organism>
<evidence type="ECO:0000313" key="2">
    <source>
        <dbReference type="Proteomes" id="UP000008963"/>
    </source>
</evidence>
<dbReference type="RefSeq" id="WP_014244331.1">
    <property type="nucleotide sequence ID" value="NC_016620.1"/>
</dbReference>
<proteinExistence type="predicted"/>
<dbReference type="HOGENOM" id="CLU_605155_0_0_7"/>
<dbReference type="PANTHER" id="PTHR43155:SF2">
    <property type="entry name" value="CYCLIC DI-GMP PHOSPHODIESTERASE PA4108"/>
    <property type="match status" value="1"/>
</dbReference>
<dbReference type="KEGG" id="bmx:BMS_1718"/>
<dbReference type="PANTHER" id="PTHR43155">
    <property type="entry name" value="CYCLIC DI-GMP PHOSPHODIESTERASE PA4108-RELATED"/>
    <property type="match status" value="1"/>
</dbReference>
<gene>
    <name evidence="1" type="ordered locus">BMS_1718</name>
</gene>
<keyword evidence="2" id="KW-1185">Reference proteome</keyword>
<dbReference type="SUPFAM" id="SSF109604">
    <property type="entry name" value="HD-domain/PDEase-like"/>
    <property type="match status" value="1"/>
</dbReference>
<name>E1X1F9_HALMS</name>
<accession>E1X1F9</accession>
<dbReference type="eggNOG" id="COG2206">
    <property type="taxonomic scope" value="Bacteria"/>
</dbReference>